<evidence type="ECO:0000313" key="1">
    <source>
        <dbReference type="EMBL" id="KAI7943950.1"/>
    </source>
</evidence>
<evidence type="ECO:0000313" key="2">
    <source>
        <dbReference type="Proteomes" id="UP001060170"/>
    </source>
</evidence>
<reference evidence="1 2" key="3">
    <citation type="journal article" date="2022" name="Microbiol. Spectr.">
        <title>Folding features and dynamics of 3D genome architecture in plant fungal pathogens.</title>
        <authorList>
            <person name="Xia C."/>
        </authorList>
    </citation>
    <scope>NUCLEOTIDE SEQUENCE [LARGE SCALE GENOMIC DNA]</scope>
    <source>
        <strain evidence="1 2">93-210</strain>
    </source>
</reference>
<name>A0ACC0E292_9BASI</name>
<comment type="caution">
    <text evidence="1">The sequence shown here is derived from an EMBL/GenBank/DDBJ whole genome shotgun (WGS) entry which is preliminary data.</text>
</comment>
<sequence length="66" mass="7733">MERFKSYWLECTNELVRFGLLKFKSQAILDRNKLLKLNLDQKVLPVDRSDNNDDRDGDGDDVDVCN</sequence>
<reference evidence="2" key="1">
    <citation type="journal article" date="2018" name="BMC Genomics">
        <title>Genomic insights into host adaptation between the wheat stripe rust pathogen (Puccinia striiformis f. sp. tritici) and the barley stripe rust pathogen (Puccinia striiformis f. sp. hordei).</title>
        <authorList>
            <person name="Xia C."/>
            <person name="Wang M."/>
            <person name="Yin C."/>
            <person name="Cornejo O.E."/>
            <person name="Hulbert S.H."/>
            <person name="Chen X."/>
        </authorList>
    </citation>
    <scope>NUCLEOTIDE SEQUENCE [LARGE SCALE GENOMIC DNA]</scope>
    <source>
        <strain evidence="2">93-210</strain>
    </source>
</reference>
<accession>A0ACC0E292</accession>
<protein>
    <submittedName>
        <fullName evidence="1">Uncharacterized protein</fullName>
    </submittedName>
</protein>
<keyword evidence="2" id="KW-1185">Reference proteome</keyword>
<reference evidence="2" key="2">
    <citation type="journal article" date="2018" name="Mol. Plant Microbe Interact.">
        <title>Genome sequence resources for the wheat stripe rust pathogen (Puccinia striiformis f. sp. tritici) and the barley stripe rust pathogen (Puccinia striiformis f. sp. hordei).</title>
        <authorList>
            <person name="Xia C."/>
            <person name="Wang M."/>
            <person name="Yin C."/>
            <person name="Cornejo O.E."/>
            <person name="Hulbert S.H."/>
            <person name="Chen X."/>
        </authorList>
    </citation>
    <scope>NUCLEOTIDE SEQUENCE [LARGE SCALE GENOMIC DNA]</scope>
    <source>
        <strain evidence="2">93-210</strain>
    </source>
</reference>
<dbReference type="Proteomes" id="UP001060170">
    <property type="component" value="Chromosome 11"/>
</dbReference>
<gene>
    <name evidence="1" type="ORF">MJO28_011478</name>
</gene>
<organism evidence="1 2">
    <name type="scientific">Puccinia striiformis f. sp. tritici</name>
    <dbReference type="NCBI Taxonomy" id="168172"/>
    <lineage>
        <taxon>Eukaryota</taxon>
        <taxon>Fungi</taxon>
        <taxon>Dikarya</taxon>
        <taxon>Basidiomycota</taxon>
        <taxon>Pucciniomycotina</taxon>
        <taxon>Pucciniomycetes</taxon>
        <taxon>Pucciniales</taxon>
        <taxon>Pucciniaceae</taxon>
        <taxon>Puccinia</taxon>
    </lineage>
</organism>
<proteinExistence type="predicted"/>
<dbReference type="EMBL" id="CM045875">
    <property type="protein sequence ID" value="KAI7943950.1"/>
    <property type="molecule type" value="Genomic_DNA"/>
</dbReference>